<evidence type="ECO:0000313" key="2">
    <source>
        <dbReference type="Proteomes" id="UP000005226"/>
    </source>
</evidence>
<evidence type="ECO:0000313" key="1">
    <source>
        <dbReference type="Ensembl" id="ENSTRUP00000049826.2"/>
    </source>
</evidence>
<protein>
    <submittedName>
        <fullName evidence="1">Uncharacterized protein</fullName>
    </submittedName>
</protein>
<name>A0A3B5K348_TAKRU</name>
<dbReference type="Ensembl" id="ENSTRUT00000057464.2">
    <property type="protein sequence ID" value="ENSTRUP00000049826.2"/>
    <property type="gene ID" value="ENSTRUG00000021506.2"/>
</dbReference>
<reference evidence="1" key="3">
    <citation type="submission" date="2025-09" db="UniProtKB">
        <authorList>
            <consortium name="Ensembl"/>
        </authorList>
    </citation>
    <scope>IDENTIFICATION</scope>
</reference>
<proteinExistence type="predicted"/>
<organism evidence="1 2">
    <name type="scientific">Takifugu rubripes</name>
    <name type="common">Japanese pufferfish</name>
    <name type="synonym">Fugu rubripes</name>
    <dbReference type="NCBI Taxonomy" id="31033"/>
    <lineage>
        <taxon>Eukaryota</taxon>
        <taxon>Metazoa</taxon>
        <taxon>Chordata</taxon>
        <taxon>Craniata</taxon>
        <taxon>Vertebrata</taxon>
        <taxon>Euteleostomi</taxon>
        <taxon>Actinopterygii</taxon>
        <taxon>Neopterygii</taxon>
        <taxon>Teleostei</taxon>
        <taxon>Neoteleostei</taxon>
        <taxon>Acanthomorphata</taxon>
        <taxon>Eupercaria</taxon>
        <taxon>Tetraodontiformes</taxon>
        <taxon>Tetradontoidea</taxon>
        <taxon>Tetraodontidae</taxon>
        <taxon>Takifugu</taxon>
    </lineage>
</organism>
<keyword evidence="2" id="KW-1185">Reference proteome</keyword>
<reference evidence="1 2" key="1">
    <citation type="journal article" date="2011" name="Genome Biol. Evol.">
        <title>Integration of the genetic map and genome assembly of fugu facilitates insights into distinct features of genome evolution in teleosts and mammals.</title>
        <authorList>
            <person name="Kai W."/>
            <person name="Kikuchi K."/>
            <person name="Tohari S."/>
            <person name="Chew A.K."/>
            <person name="Tay A."/>
            <person name="Fujiwara A."/>
            <person name="Hosoya S."/>
            <person name="Suetake H."/>
            <person name="Naruse K."/>
            <person name="Brenner S."/>
            <person name="Suzuki Y."/>
            <person name="Venkatesh B."/>
        </authorList>
    </citation>
    <scope>NUCLEOTIDE SEQUENCE [LARGE SCALE GENOMIC DNA]</scope>
</reference>
<dbReference type="PROSITE" id="PS51257">
    <property type="entry name" value="PROKAR_LIPOPROTEIN"/>
    <property type="match status" value="1"/>
</dbReference>
<dbReference type="Proteomes" id="UP000005226">
    <property type="component" value="Chromosome 1"/>
</dbReference>
<accession>A0A3B5K348</accession>
<sequence length="114" mass="13640">MRCHTISIFLSGHSAQSCNFLARKRKESRRRWRWRRRRRRRRKSHIWLHPRHLTFDQADCDQVSNESALQSCVVLFHTICLDVNRQRCTHSSVCLQSHDPPAPVMCHQSLVYMS</sequence>
<dbReference type="InParanoid" id="A0A3B5K348"/>
<reference evidence="1" key="2">
    <citation type="submission" date="2025-08" db="UniProtKB">
        <authorList>
            <consortium name="Ensembl"/>
        </authorList>
    </citation>
    <scope>IDENTIFICATION</scope>
</reference>
<dbReference type="AlphaFoldDB" id="A0A3B5K348"/>